<gene>
    <name evidence="1" type="ORF">MARPO_0111s0042</name>
</gene>
<keyword evidence="2" id="KW-1185">Reference proteome</keyword>
<evidence type="ECO:0000313" key="2">
    <source>
        <dbReference type="Proteomes" id="UP000244005"/>
    </source>
</evidence>
<name>A0A2R6WC98_MARPO</name>
<dbReference type="Proteomes" id="UP000244005">
    <property type="component" value="Unassembled WGS sequence"/>
</dbReference>
<proteinExistence type="predicted"/>
<accession>A0A2R6WC98</accession>
<evidence type="ECO:0000313" key="1">
    <source>
        <dbReference type="EMBL" id="PTQ31486.1"/>
    </source>
</evidence>
<organism evidence="1 2">
    <name type="scientific">Marchantia polymorpha</name>
    <name type="common">Common liverwort</name>
    <name type="synonym">Marchantia aquatica</name>
    <dbReference type="NCBI Taxonomy" id="3197"/>
    <lineage>
        <taxon>Eukaryota</taxon>
        <taxon>Viridiplantae</taxon>
        <taxon>Streptophyta</taxon>
        <taxon>Embryophyta</taxon>
        <taxon>Marchantiophyta</taxon>
        <taxon>Marchantiopsida</taxon>
        <taxon>Marchantiidae</taxon>
        <taxon>Marchantiales</taxon>
        <taxon>Marchantiaceae</taxon>
        <taxon>Marchantia</taxon>
    </lineage>
</organism>
<dbReference type="AlphaFoldDB" id="A0A2R6WC98"/>
<dbReference type="EMBL" id="KZ772783">
    <property type="protein sequence ID" value="PTQ31486.1"/>
    <property type="molecule type" value="Genomic_DNA"/>
</dbReference>
<sequence length="148" mass="16332">MDLAGRAILLRGTSVLGTPRVPSPAPQDPGGDPSIFHSRPAYIQTLLCPSVIPDRLDNSTADQSKRRAHFFAASDPNLVKIPSNRPVPNPLLLRVNPPFFQSPNIIFPQHNSLFAFPFFSFIFFGPTAPGRQVLYSRGYSYFNAHIVA</sequence>
<dbReference type="Gramene" id="Mp7g15770.1">
    <property type="protein sequence ID" value="Mp7g15770.1.cds1"/>
    <property type="gene ID" value="Mp7g15770"/>
</dbReference>
<reference evidence="2" key="1">
    <citation type="journal article" date="2017" name="Cell">
        <title>Insights into land plant evolution garnered from the Marchantia polymorpha genome.</title>
        <authorList>
            <person name="Bowman J.L."/>
            <person name="Kohchi T."/>
            <person name="Yamato K.T."/>
            <person name="Jenkins J."/>
            <person name="Shu S."/>
            <person name="Ishizaki K."/>
            <person name="Yamaoka S."/>
            <person name="Nishihama R."/>
            <person name="Nakamura Y."/>
            <person name="Berger F."/>
            <person name="Adam C."/>
            <person name="Aki S.S."/>
            <person name="Althoff F."/>
            <person name="Araki T."/>
            <person name="Arteaga-Vazquez M.A."/>
            <person name="Balasubrmanian S."/>
            <person name="Barry K."/>
            <person name="Bauer D."/>
            <person name="Boehm C.R."/>
            <person name="Briginshaw L."/>
            <person name="Caballero-Perez J."/>
            <person name="Catarino B."/>
            <person name="Chen F."/>
            <person name="Chiyoda S."/>
            <person name="Chovatia M."/>
            <person name="Davies K.M."/>
            <person name="Delmans M."/>
            <person name="Demura T."/>
            <person name="Dierschke T."/>
            <person name="Dolan L."/>
            <person name="Dorantes-Acosta A.E."/>
            <person name="Eklund D.M."/>
            <person name="Florent S.N."/>
            <person name="Flores-Sandoval E."/>
            <person name="Fujiyama A."/>
            <person name="Fukuzawa H."/>
            <person name="Galik B."/>
            <person name="Grimanelli D."/>
            <person name="Grimwood J."/>
            <person name="Grossniklaus U."/>
            <person name="Hamada T."/>
            <person name="Haseloff J."/>
            <person name="Hetherington A.J."/>
            <person name="Higo A."/>
            <person name="Hirakawa Y."/>
            <person name="Hundley H.N."/>
            <person name="Ikeda Y."/>
            <person name="Inoue K."/>
            <person name="Inoue S.I."/>
            <person name="Ishida S."/>
            <person name="Jia Q."/>
            <person name="Kakita M."/>
            <person name="Kanazawa T."/>
            <person name="Kawai Y."/>
            <person name="Kawashima T."/>
            <person name="Kennedy M."/>
            <person name="Kinose K."/>
            <person name="Kinoshita T."/>
            <person name="Kohara Y."/>
            <person name="Koide E."/>
            <person name="Komatsu K."/>
            <person name="Kopischke S."/>
            <person name="Kubo M."/>
            <person name="Kyozuka J."/>
            <person name="Lagercrantz U."/>
            <person name="Lin S.S."/>
            <person name="Lindquist E."/>
            <person name="Lipzen A.M."/>
            <person name="Lu C.W."/>
            <person name="De Luna E."/>
            <person name="Martienssen R.A."/>
            <person name="Minamino N."/>
            <person name="Mizutani M."/>
            <person name="Mizutani M."/>
            <person name="Mochizuki N."/>
            <person name="Monte I."/>
            <person name="Mosher R."/>
            <person name="Nagasaki H."/>
            <person name="Nakagami H."/>
            <person name="Naramoto S."/>
            <person name="Nishitani K."/>
            <person name="Ohtani M."/>
            <person name="Okamoto T."/>
            <person name="Okumura M."/>
            <person name="Phillips J."/>
            <person name="Pollak B."/>
            <person name="Reinders A."/>
            <person name="Rovekamp M."/>
            <person name="Sano R."/>
            <person name="Sawa S."/>
            <person name="Schmid M.W."/>
            <person name="Shirakawa M."/>
            <person name="Solano R."/>
            <person name="Spunde A."/>
            <person name="Suetsugu N."/>
            <person name="Sugano S."/>
            <person name="Sugiyama A."/>
            <person name="Sun R."/>
            <person name="Suzuki Y."/>
            <person name="Takenaka M."/>
            <person name="Takezawa D."/>
            <person name="Tomogane H."/>
            <person name="Tsuzuki M."/>
            <person name="Ueda T."/>
            <person name="Umeda M."/>
            <person name="Ward J.M."/>
            <person name="Watanabe Y."/>
            <person name="Yazaki K."/>
            <person name="Yokoyama R."/>
            <person name="Yoshitake Y."/>
            <person name="Yotsui I."/>
            <person name="Zachgo S."/>
            <person name="Schmutz J."/>
        </authorList>
    </citation>
    <scope>NUCLEOTIDE SEQUENCE [LARGE SCALE GENOMIC DNA]</scope>
    <source>
        <strain evidence="2">Tak-1</strain>
    </source>
</reference>
<protein>
    <submittedName>
        <fullName evidence="1">Uncharacterized protein</fullName>
    </submittedName>
</protein>